<organism evidence="1 2">
    <name type="scientific">Arundinibacter roseus</name>
    <dbReference type="NCBI Taxonomy" id="2070510"/>
    <lineage>
        <taxon>Bacteria</taxon>
        <taxon>Pseudomonadati</taxon>
        <taxon>Bacteroidota</taxon>
        <taxon>Cytophagia</taxon>
        <taxon>Cytophagales</taxon>
        <taxon>Spirosomataceae</taxon>
        <taxon>Arundinibacter</taxon>
    </lineage>
</organism>
<keyword evidence="2" id="KW-1185">Reference proteome</keyword>
<gene>
    <name evidence="1" type="ORF">EZE20_05255</name>
</gene>
<dbReference type="EMBL" id="SMJU01000003">
    <property type="protein sequence ID" value="TDB67356.1"/>
    <property type="molecule type" value="Genomic_DNA"/>
</dbReference>
<protein>
    <recommendedName>
        <fullName evidence="3">YtxH domain-containing protein</fullName>
    </recommendedName>
</protein>
<evidence type="ECO:0000313" key="2">
    <source>
        <dbReference type="Proteomes" id="UP000295706"/>
    </source>
</evidence>
<evidence type="ECO:0000313" key="1">
    <source>
        <dbReference type="EMBL" id="TDB67356.1"/>
    </source>
</evidence>
<proteinExistence type="predicted"/>
<dbReference type="OrthoDB" id="2062758at2"/>
<dbReference type="AlphaFoldDB" id="A0A4R4KKA3"/>
<reference evidence="1 2" key="1">
    <citation type="submission" date="2019-02" db="EMBL/GenBank/DDBJ databases">
        <title>Arundinibacter roseus gen. nov., sp. nov., a new member of the family Cytophagaceae.</title>
        <authorList>
            <person name="Szuroczki S."/>
            <person name="Khayer B."/>
            <person name="Sproer C."/>
            <person name="Toumi M."/>
            <person name="Szabo A."/>
            <person name="Felfoldi T."/>
            <person name="Schumann P."/>
            <person name="Toth E."/>
        </authorList>
    </citation>
    <scope>NUCLEOTIDE SEQUENCE [LARGE SCALE GENOMIC DNA]</scope>
    <source>
        <strain evidence="1 2">DMA-k-7a</strain>
    </source>
</reference>
<evidence type="ECO:0008006" key="3">
    <source>
        <dbReference type="Google" id="ProtNLM"/>
    </source>
</evidence>
<name>A0A4R4KKA3_9BACT</name>
<dbReference type="RefSeq" id="WP_132115256.1">
    <property type="nucleotide sequence ID" value="NZ_SMJU01000003.1"/>
</dbReference>
<comment type="caution">
    <text evidence="1">The sequence shown here is derived from an EMBL/GenBank/DDBJ whole genome shotgun (WGS) entry which is preliminary data.</text>
</comment>
<sequence>MKKLSLYKWKIAGTLLGGLGGYLYWSQIGCLTGTCPLKSQWQTMVPYGLLMGYLLTDLIENLSQKLGGKSADSI</sequence>
<dbReference type="Proteomes" id="UP000295706">
    <property type="component" value="Unassembled WGS sequence"/>
</dbReference>
<accession>A0A4R4KKA3</accession>